<feature type="region of interest" description="Disordered" evidence="8">
    <location>
        <begin position="1573"/>
        <end position="1600"/>
    </location>
</feature>
<dbReference type="GO" id="GO:0005813">
    <property type="term" value="C:centrosome"/>
    <property type="evidence" value="ECO:0007669"/>
    <property type="project" value="TreeGrafter"/>
</dbReference>
<dbReference type="EMBL" id="BEZZ01001320">
    <property type="protein sequence ID" value="GCC17490.1"/>
    <property type="molecule type" value="Genomic_DNA"/>
</dbReference>
<feature type="coiled-coil region" evidence="7">
    <location>
        <begin position="59"/>
        <end position="129"/>
    </location>
</feature>
<feature type="coiled-coil region" evidence="7">
    <location>
        <begin position="156"/>
        <end position="187"/>
    </location>
</feature>
<feature type="coiled-coil region" evidence="7">
    <location>
        <begin position="279"/>
        <end position="358"/>
    </location>
</feature>
<dbReference type="GO" id="GO:0090063">
    <property type="term" value="P:positive regulation of microtubule nucleation"/>
    <property type="evidence" value="ECO:0007669"/>
    <property type="project" value="TreeGrafter"/>
</dbReference>
<evidence type="ECO:0000256" key="2">
    <source>
        <dbReference type="ARBA" id="ARBA00004555"/>
    </source>
</evidence>
<reference evidence="11 12" key="1">
    <citation type="journal article" date="2018" name="Nat. Ecol. Evol.">
        <title>Shark genomes provide insights into elasmobranch evolution and the origin of vertebrates.</title>
        <authorList>
            <person name="Hara Y"/>
            <person name="Yamaguchi K"/>
            <person name="Onimaru K"/>
            <person name="Kadota M"/>
            <person name="Koyanagi M"/>
            <person name="Keeley SD"/>
            <person name="Tatsumi K"/>
            <person name="Tanaka K"/>
            <person name="Motone F"/>
            <person name="Kageyama Y"/>
            <person name="Nozu R"/>
            <person name="Adachi N"/>
            <person name="Nishimura O"/>
            <person name="Nakagawa R"/>
            <person name="Tanegashima C"/>
            <person name="Kiyatake I"/>
            <person name="Matsumoto R"/>
            <person name="Murakumo K"/>
            <person name="Nishida K"/>
            <person name="Terakita A"/>
            <person name="Kuratani S"/>
            <person name="Sato K"/>
            <person name="Hyodo S Kuraku.S."/>
        </authorList>
    </citation>
    <scope>NUCLEOTIDE SEQUENCE [LARGE SCALE GENOMIC DNA]</scope>
</reference>
<dbReference type="GO" id="GO:0060090">
    <property type="term" value="F:molecular adaptor activity"/>
    <property type="evidence" value="ECO:0007669"/>
    <property type="project" value="TreeGrafter"/>
</dbReference>
<dbReference type="STRING" id="137246.A0A401RH95"/>
<dbReference type="GO" id="GO:1903358">
    <property type="term" value="P:regulation of Golgi organization"/>
    <property type="evidence" value="ECO:0007669"/>
    <property type="project" value="TreeGrafter"/>
</dbReference>
<keyword evidence="7" id="KW-0175">Coiled coil</keyword>
<feature type="coiled-coil region" evidence="7">
    <location>
        <begin position="838"/>
        <end position="935"/>
    </location>
</feature>
<accession>A0A401RH95</accession>
<evidence type="ECO:0000259" key="10">
    <source>
        <dbReference type="Pfam" id="PF23246"/>
    </source>
</evidence>
<feature type="compositionally biased region" description="Polar residues" evidence="8">
    <location>
        <begin position="1468"/>
        <end position="1478"/>
    </location>
</feature>
<feature type="coiled-coil region" evidence="7">
    <location>
        <begin position="728"/>
        <end position="780"/>
    </location>
</feature>
<evidence type="ECO:0000256" key="3">
    <source>
        <dbReference type="ARBA" id="ARBA00022490"/>
    </source>
</evidence>
<dbReference type="InterPro" id="IPR052593">
    <property type="entry name" value="MT-associated_AKAP9-binding"/>
</dbReference>
<evidence type="ECO:0000256" key="5">
    <source>
        <dbReference type="ARBA" id="ARBA00023034"/>
    </source>
</evidence>
<feature type="compositionally biased region" description="Polar residues" evidence="8">
    <location>
        <begin position="1986"/>
        <end position="1998"/>
    </location>
</feature>
<keyword evidence="5" id="KW-0333">Golgi apparatus</keyword>
<name>A0A401RH95_CHIPU</name>
<comment type="subcellular location">
    <subcellularLocation>
        <location evidence="1">Cytoplasm</location>
        <location evidence="1">Cytoskeleton</location>
    </subcellularLocation>
    <subcellularLocation>
        <location evidence="2">Golgi apparatus</location>
    </subcellularLocation>
</comment>
<feature type="coiled-coil region" evidence="7">
    <location>
        <begin position="412"/>
        <end position="609"/>
    </location>
</feature>
<dbReference type="PANTHER" id="PTHR46501:SF7">
    <property type="entry name" value="MYOMEGALIN ISOFORM X1"/>
    <property type="match status" value="1"/>
</dbReference>
<feature type="region of interest" description="Disordered" evidence="8">
    <location>
        <begin position="1986"/>
        <end position="2081"/>
    </location>
</feature>
<evidence type="ECO:0000256" key="8">
    <source>
        <dbReference type="SAM" id="MobiDB-lite"/>
    </source>
</evidence>
<feature type="compositionally biased region" description="Low complexity" evidence="8">
    <location>
        <begin position="1479"/>
        <end position="1502"/>
    </location>
</feature>
<dbReference type="OMA" id="CGQIGEM"/>
<feature type="compositionally biased region" description="Low complexity" evidence="8">
    <location>
        <begin position="2163"/>
        <end position="2174"/>
    </location>
</feature>
<feature type="compositionally biased region" description="Basic residues" evidence="8">
    <location>
        <begin position="2026"/>
        <end position="2041"/>
    </location>
</feature>
<feature type="coiled-coil region" evidence="7">
    <location>
        <begin position="1032"/>
        <end position="1080"/>
    </location>
</feature>
<feature type="compositionally biased region" description="Basic and acidic residues" evidence="8">
    <location>
        <begin position="1710"/>
        <end position="1727"/>
    </location>
</feature>
<proteinExistence type="predicted"/>
<evidence type="ECO:0000256" key="6">
    <source>
        <dbReference type="ARBA" id="ARBA00023212"/>
    </source>
</evidence>
<feature type="coiled-coil region" evidence="7">
    <location>
        <begin position="212"/>
        <end position="253"/>
    </location>
</feature>
<feature type="compositionally biased region" description="Polar residues" evidence="8">
    <location>
        <begin position="2044"/>
        <end position="2054"/>
    </location>
</feature>
<feature type="compositionally biased region" description="Basic and acidic residues" evidence="8">
    <location>
        <begin position="1427"/>
        <end position="1442"/>
    </location>
</feature>
<feature type="coiled-coil region" evidence="7">
    <location>
        <begin position="1777"/>
        <end position="1814"/>
    </location>
</feature>
<dbReference type="GO" id="GO:0005794">
    <property type="term" value="C:Golgi apparatus"/>
    <property type="evidence" value="ECO:0007669"/>
    <property type="project" value="UniProtKB-SubCell"/>
</dbReference>
<feature type="region of interest" description="Disordered" evidence="8">
    <location>
        <begin position="2220"/>
        <end position="2247"/>
    </location>
</feature>
<organism evidence="11 12">
    <name type="scientific">Chiloscyllium punctatum</name>
    <name type="common">Brownbanded bambooshark</name>
    <name type="synonym">Hemiscyllium punctatum</name>
    <dbReference type="NCBI Taxonomy" id="137246"/>
    <lineage>
        <taxon>Eukaryota</taxon>
        <taxon>Metazoa</taxon>
        <taxon>Chordata</taxon>
        <taxon>Craniata</taxon>
        <taxon>Vertebrata</taxon>
        <taxon>Chondrichthyes</taxon>
        <taxon>Elasmobranchii</taxon>
        <taxon>Galeomorphii</taxon>
        <taxon>Galeoidea</taxon>
        <taxon>Orectolobiformes</taxon>
        <taxon>Hemiscylliidae</taxon>
        <taxon>Chiloscyllium</taxon>
    </lineage>
</organism>
<keyword evidence="12" id="KW-1185">Reference proteome</keyword>
<feature type="region of interest" description="Disordered" evidence="8">
    <location>
        <begin position="1427"/>
        <end position="1510"/>
    </location>
</feature>
<feature type="domain" description="CDK5 regulatory subunit-associated protein 2/Myomegalin coiled coil" evidence="10">
    <location>
        <begin position="958"/>
        <end position="1068"/>
    </location>
</feature>
<evidence type="ECO:0000256" key="7">
    <source>
        <dbReference type="SAM" id="Coils"/>
    </source>
</evidence>
<keyword evidence="3" id="KW-0963">Cytoplasm</keyword>
<feature type="domain" description="Centrosomin N-terminal motif 1" evidence="9">
    <location>
        <begin position="58"/>
        <end position="131"/>
    </location>
</feature>
<evidence type="ECO:0000256" key="4">
    <source>
        <dbReference type="ARBA" id="ARBA00022553"/>
    </source>
</evidence>
<evidence type="ECO:0000259" key="9">
    <source>
        <dbReference type="Pfam" id="PF07989"/>
    </source>
</evidence>
<dbReference type="Pfam" id="PF07989">
    <property type="entry name" value="Cnn_1N"/>
    <property type="match status" value="1"/>
</dbReference>
<protein>
    <submittedName>
        <fullName evidence="11">Uncharacterized protein</fullName>
    </submittedName>
</protein>
<feature type="region of interest" description="Disordered" evidence="8">
    <location>
        <begin position="2468"/>
        <end position="2487"/>
    </location>
</feature>
<feature type="region of interest" description="Disordered" evidence="8">
    <location>
        <begin position="1386"/>
        <end position="1405"/>
    </location>
</feature>
<feature type="region of interest" description="Disordered" evidence="8">
    <location>
        <begin position="2146"/>
        <end position="2181"/>
    </location>
</feature>
<evidence type="ECO:0000256" key="1">
    <source>
        <dbReference type="ARBA" id="ARBA00004245"/>
    </source>
</evidence>
<feature type="compositionally biased region" description="Acidic residues" evidence="8">
    <location>
        <begin position="1396"/>
        <end position="1405"/>
    </location>
</feature>
<feature type="coiled-coil region" evidence="7">
    <location>
        <begin position="1929"/>
        <end position="1981"/>
    </location>
</feature>
<dbReference type="GO" id="GO:0007098">
    <property type="term" value="P:centrosome cycle"/>
    <property type="evidence" value="ECO:0007669"/>
    <property type="project" value="TreeGrafter"/>
</dbReference>
<comment type="caution">
    <text evidence="11">The sequence shown here is derived from an EMBL/GenBank/DDBJ whole genome shotgun (WGS) entry which is preliminary data.</text>
</comment>
<evidence type="ECO:0000313" key="12">
    <source>
        <dbReference type="Proteomes" id="UP000287033"/>
    </source>
</evidence>
<dbReference type="OrthoDB" id="10255000at2759"/>
<feature type="region of interest" description="Disordered" evidence="8">
    <location>
        <begin position="1693"/>
        <end position="1740"/>
    </location>
</feature>
<feature type="coiled-coil region" evidence="7">
    <location>
        <begin position="638"/>
        <end position="690"/>
    </location>
</feature>
<feature type="compositionally biased region" description="Low complexity" evidence="8">
    <location>
        <begin position="2003"/>
        <end position="2017"/>
    </location>
</feature>
<feature type="compositionally biased region" description="Basic and acidic residues" evidence="8">
    <location>
        <begin position="2147"/>
        <end position="2162"/>
    </location>
</feature>
<feature type="coiled-coil region" evidence="7">
    <location>
        <begin position="1158"/>
        <end position="1185"/>
    </location>
</feature>
<keyword evidence="6" id="KW-0206">Cytoskeleton</keyword>
<dbReference type="InterPro" id="IPR056273">
    <property type="entry name" value="CDK5RAP2_MYOME_CC"/>
</dbReference>
<dbReference type="InterPro" id="IPR012943">
    <property type="entry name" value="Cnn_1N"/>
</dbReference>
<sequence>MDSVIGEDPTLPLDFNGSSNVSKLTDITVTASDNPVKEDPLVQPHTSVGKLSPIRARTMKEFETAITELKKENFNLKLRIYFLEERVQQKFDDGSEDIFKMNIELKVELESLKRELKEKQELLVKASKAVESLAGNNDAEIQRVKDGAQKEILQVKQLLGNQIHLLEEDLKTTQAELEKMAAIAEQEKIRSMNLEKQILTINRQNRMGSPSLPEQNKNRTETEQLIEQLNETIKSKDVLINQLQNEKAKMQDSHANPSEKIQELTEALLKKAGESEALRGELGNERNRFEKEMQNMVEKQRQLGQLEMEAKQLKADLDNAEATICGLQEKLKKTDDVKKILEENVNDKENELVAEKQNSLKRDKTIQGLTLALKAKDKEIDELCHEIEDRDNALVKARDSIHKAQLQKFQGAEEYQSLMTEKETELAELRADRNAKAMEIQKLQRTFNRKEQELNDLTEAKAQLEEEVEALQLQKAKDDKMVNDIQNHIQKLGAELTEKERAMEHKYQSLLIENKQKLQSQELVIERLTDSLNNKDRLLQDYMELAKGIQQGGDQSPNGKDALLAKLRDRLKEKDLALEQAIDQKHAAVDEKENEIHRLLLALREREHDLDRLKTLLANNVETINRLDGMVKEKDVELQHLLNTCKNLQRIKQELEDSRARSLREKDVVISQLQQSLKNKTESLEDLTKSLLNQAEHDTKDVAEHLCQRLKVKEKMLEDAWAEKKQLSADHEEEIEELLNAINSKEQLLKEASERYNRRLAELSHEIQGLNRQGVEKEQDVLGPLKHDYLLNQEQILEMAQLKAALGEKDKIITKLMEHGQMKDQYFLQHEAPNPSHVLELKQTIQILQKQLHEREAELSQLDPTDDEILVKMPGHEKSSTSLRKELAAITEELNQTLKNENEAKMEVARLQSLLDKLENDTQTQAANVESLSKTMLVKDEIIKDLQSRLSTSVVKGAEDFTSEVAMLKDGIQRPGHPPRERTIIGEDSQQSTPTLEDWMSEEHLRCALRTEQQLYLKLIKAVKETDSHSRIEILQRELTSIQLLRQQLEESIQINRNLQKNLEQQIEETKSKEDAASKLDTVDFREIEALRHQLEETQRWNISLQSRLGQMQARAGGVGAASDAGDTFTSYGDQTSYLSICLGQFDDLDQEIVKLSLPELRQKVIELQKSLKALQANNQALQDRIVMSQCSLLGSNSQDKEDDVPMTTAQSKLLHQRLEESMKMNRVLQEQLHSLNQINNHYLALSKDDKCVQTVPEVKPASETEPVQQPATQALGTAAEANKELDALEAPNNTAADHSLEYAKLMKDLKQINCELKEKHQQLEEMEKQLEITECQLHEVEAKQHQMEEEISAMRLLMEDNGVSSVSDFRNEIVKLRTDITELRDQHGEDPLISENEDTEEEVNNESEEIENLKDELEIANQKIASMDRRLKDTKNKERKSLQGSKLPRSKSLELRNNKAKNKEQMSDQSGLSATATIRSRLPIPLRRPRSVSNMSSASSSQDIPSDHQDNDQLRAVLKDDKQLQSKLYAAEATLGSQEENSKLHCIPSHVESSLKQDDKEVQVDVQDLGYETCGKSENGADRDDSSSPDTVSHLPGHHYGDATIPSILKLNRRFFSMENLDTNSSTSYPSSPSLISPKISLKNLDVFDDYGQTDDVNELKLQIGELKEQIEKYQKVICHLQTCMRKNSLSSDQLTVSDHSHQATTRGSYERHSLDSIQKDDDSNHSQRRHFVQSSDLSAQTTQKISNCASRSPSIDFGSQSEKSDWLVSNCCQDGQQVQKLKEQIEQLEDQLQKEKLKNEELQDQLHHLQAKLTAPSPAQKYDSLVQSQARELSHLRQQIKESFNICTLHHQTVVDLTKAFEELLQASDVDYYVGEAFRNQLNQSLHLVETLENKFDCGDISSVGDHTLLDFSSSPRNLQHEVLYLRKQLESERKQLHKQLNELLHENQALSQAAKNQLDQLSKEVQEKNKVIYCLQQQLKHQSYVPSTSQVSSDSEISDRNSVSSHESRSTTSEPPIPAENKRKYHNGKQRSFQRRLSYKSPATNENSSMPSDPRNKEVRLTSPGAPTQVPEKVEGFPVPEEVPTGVWPVDYTSAQPSLLNQRLLELQKENSILREQLVHKEDLNETLQTELSLHRSILTDNRQNIDKQTVHSPKRSDRSFTTNKQSTTSQKSKEDPLLNAADILAEHLHEIRSLRQRLDESIKNNDRLRQQLERRLAEAEYDPDKQRENEKLKESLSKKTAANERLRSECERVKRESSRLQTKVANAHEESKKLKDELQSSHDEINRLHQELCLQHQLFTENQQLLQSLRMELRVYEQLEEGKPESPQQMSHESVKCFQGSIDLNEILTEIHCLRIQLEKSIQTNNCLRQKLEEQLQQGQHKSEGSPSTININYLLTREQRSNRNRRLFQDSEAEVSVSAEDERGNFQSHEFPVSPNSANIPADVTVADGSMFRISRAKELPKDEFDGSSHYSDSSIENLPRKPSRILPEHRMLADKNGQYVLGLLENYNALHKQISDGRSLLHRMNKCLGDVAAHQTTAAKELNELCLKDLSSTIKTLEQMFEEAGHLVKRFWRVSLPISSASSSHRTQGKTVTDEIYRLRKKLTDQEKLLHGTVKRLRTTNQLKEGMEKVIINQLSLTHDVLKKARGNLEIQPSEAPIIGNN</sequence>
<dbReference type="PANTHER" id="PTHR46501">
    <property type="entry name" value="MYOMEGALIN"/>
    <property type="match status" value="1"/>
</dbReference>
<gene>
    <name evidence="11" type="ORF">chiPu_0017572</name>
</gene>
<feature type="compositionally biased region" description="Polar residues" evidence="8">
    <location>
        <begin position="1693"/>
        <end position="1709"/>
    </location>
</feature>
<dbReference type="Pfam" id="PF23246">
    <property type="entry name" value="CC_CDK5RAP2"/>
    <property type="match status" value="1"/>
</dbReference>
<feature type="compositionally biased region" description="Basic and acidic residues" evidence="8">
    <location>
        <begin position="1452"/>
        <end position="1467"/>
    </location>
</feature>
<evidence type="ECO:0000313" key="11">
    <source>
        <dbReference type="EMBL" id="GCC17490.1"/>
    </source>
</evidence>
<dbReference type="Proteomes" id="UP000287033">
    <property type="component" value="Unassembled WGS sequence"/>
</dbReference>
<keyword evidence="4" id="KW-0597">Phosphoprotein</keyword>